<feature type="compositionally biased region" description="Basic and acidic residues" evidence="1">
    <location>
        <begin position="223"/>
        <end position="234"/>
    </location>
</feature>
<accession>A0AAV7YXR5</accession>
<dbReference type="AlphaFoldDB" id="A0AAV7YXR5"/>
<feature type="compositionally biased region" description="Basic residues" evidence="1">
    <location>
        <begin position="670"/>
        <end position="680"/>
    </location>
</feature>
<evidence type="ECO:0000313" key="2">
    <source>
        <dbReference type="EMBL" id="KAJ3433519.1"/>
    </source>
</evidence>
<gene>
    <name evidence="2" type="ORF">M0812_22480</name>
</gene>
<organism evidence="2 3">
    <name type="scientific">Anaeramoeba flamelloides</name>
    <dbReference type="NCBI Taxonomy" id="1746091"/>
    <lineage>
        <taxon>Eukaryota</taxon>
        <taxon>Metamonada</taxon>
        <taxon>Anaeramoebidae</taxon>
        <taxon>Anaeramoeba</taxon>
    </lineage>
</organism>
<dbReference type="Proteomes" id="UP001146793">
    <property type="component" value="Unassembled WGS sequence"/>
</dbReference>
<reference evidence="2" key="1">
    <citation type="submission" date="2022-08" db="EMBL/GenBank/DDBJ databases">
        <title>Novel sulphate-reducing endosymbionts in the free-living metamonad Anaeramoeba.</title>
        <authorList>
            <person name="Jerlstrom-Hultqvist J."/>
            <person name="Cepicka I."/>
            <person name="Gallot-Lavallee L."/>
            <person name="Salas-Leiva D."/>
            <person name="Curtis B.A."/>
            <person name="Zahonova K."/>
            <person name="Pipaliya S."/>
            <person name="Dacks J."/>
            <person name="Roger A.J."/>
        </authorList>
    </citation>
    <scope>NUCLEOTIDE SEQUENCE</scope>
    <source>
        <strain evidence="2">Busselton2</strain>
    </source>
</reference>
<proteinExistence type="predicted"/>
<evidence type="ECO:0000313" key="3">
    <source>
        <dbReference type="Proteomes" id="UP001146793"/>
    </source>
</evidence>
<name>A0AAV7YXR5_9EUKA</name>
<sequence>MKRQMFYILDTLGEDKKDLMIPNFLIEATINNYLNSIEVFLLKNLLYLSNCNLSMSFNLVTNSGYQDLFTSKNPTIDLKLFINKKKEIFMHQKNNQDFIISLTKKEIQNRRIEILNSFLTSNNIGNMKINYFLMNHLNHTSKIEQILDQLDKKSQQVFFIKINSIQIIGINNVLFDSTSLISFNKISKQKKVDQIKIRKDHAIEKEEVKDQKNINEIDNENEKEEKEERGNEEEVKVEEEEKEKEKEDQNFYLSQDPNENENISDTDNSKMSVINKLTKIGIFFSNFKNIKLELMVNNEFEFLVNLLKSVENYITKTIKIQFFQDEEIKLELIGRLYCEFKKFPKIQIVKACICCLKPVIKSRINHQKIYFCKYSGQRLAKDQLIKTFNFFKKNDNKQLNEKEINTFGFYIKDKRKTKNNRRVQKNVQNNILVFKILHKIKRKLINMRFLSGTSKIILPEMNISQHLNKKTIKQNCQQFQLLLDNLFQNQQILILSLNKLKFDYETIQYYVLSPDQNSSCFLFQKVSSLENLITNPNFVYTKIKIPNEILIKNNTIFKQIPCKDSFNPLHYKSHINTLLKTIITQKNNYNPQPLKKLQKKPRNNQINKPQKTIDKKDQKIISYNRKKKIKHKRNNKIKGGKFRRLNLSRIKSFVTIPDVDNKPIKTQSDKRKRKRKRKRK</sequence>
<feature type="region of interest" description="Disordered" evidence="1">
    <location>
        <begin position="658"/>
        <end position="680"/>
    </location>
</feature>
<dbReference type="EMBL" id="JANTQA010000047">
    <property type="protein sequence ID" value="KAJ3433519.1"/>
    <property type="molecule type" value="Genomic_DNA"/>
</dbReference>
<evidence type="ECO:0000256" key="1">
    <source>
        <dbReference type="SAM" id="MobiDB-lite"/>
    </source>
</evidence>
<feature type="region of interest" description="Disordered" evidence="1">
    <location>
        <begin position="591"/>
        <end position="614"/>
    </location>
</feature>
<feature type="region of interest" description="Disordered" evidence="1">
    <location>
        <begin position="211"/>
        <end position="267"/>
    </location>
</feature>
<protein>
    <submittedName>
        <fullName evidence="2">Major sperm protein</fullName>
    </submittedName>
</protein>
<feature type="compositionally biased region" description="Basic and acidic residues" evidence="1">
    <location>
        <begin position="659"/>
        <end position="669"/>
    </location>
</feature>
<comment type="caution">
    <text evidence="2">The sequence shown here is derived from an EMBL/GenBank/DDBJ whole genome shotgun (WGS) entry which is preliminary data.</text>
</comment>